<reference evidence="3 4" key="1">
    <citation type="journal article" date="2009" name="PLoS Genet.">
        <title>Alliance of proteomics and genomics to unravel the specificities of Sahara bacterium Deinococcus deserti.</title>
        <authorList>
            <person name="de Groot A."/>
            <person name="Dulermo R."/>
            <person name="Ortet P."/>
            <person name="Blanchard L."/>
            <person name="Guerin P."/>
            <person name="Fernandez B."/>
            <person name="Vacherie B."/>
            <person name="Dossat C."/>
            <person name="Jolivet E."/>
            <person name="Siguier P."/>
            <person name="Chandler M."/>
            <person name="Barakat M."/>
            <person name="Dedieu A."/>
            <person name="Barbe V."/>
            <person name="Heulin T."/>
            <person name="Sommer S."/>
            <person name="Achouak W."/>
            <person name="Armengaud J."/>
        </authorList>
    </citation>
    <scope>NUCLEOTIDE SEQUENCE [LARGE SCALE GENOMIC DNA]</scope>
    <source>
        <strain evidence="4">DSM 17065 / CIP 109153 / LMG 22923 / VCD115</strain>
    </source>
</reference>
<protein>
    <recommendedName>
        <fullName evidence="2">MOSC domain-containing protein</fullName>
    </recommendedName>
</protein>
<dbReference type="RefSeq" id="WP_012691925.1">
    <property type="nucleotide sequence ID" value="NC_012526.1"/>
</dbReference>
<name>C1CXJ6_DEIDV</name>
<feature type="region of interest" description="Disordered" evidence="1">
    <location>
        <begin position="61"/>
        <end position="80"/>
    </location>
</feature>
<organism evidence="3 4">
    <name type="scientific">Deinococcus deserti (strain DSM 17065 / CIP 109153 / LMG 22923 / VCD115)</name>
    <dbReference type="NCBI Taxonomy" id="546414"/>
    <lineage>
        <taxon>Bacteria</taxon>
        <taxon>Thermotogati</taxon>
        <taxon>Deinococcota</taxon>
        <taxon>Deinococci</taxon>
        <taxon>Deinococcales</taxon>
        <taxon>Deinococcaceae</taxon>
        <taxon>Deinococcus</taxon>
    </lineage>
</organism>
<evidence type="ECO:0000256" key="1">
    <source>
        <dbReference type="SAM" id="MobiDB-lite"/>
    </source>
</evidence>
<dbReference type="HOGENOM" id="CLU_104911_2_0_0"/>
<dbReference type="PANTHER" id="PTHR36930">
    <property type="entry name" value="METAL-SULFUR CLUSTER BIOSYNTHESIS PROTEINS YUAD-RELATED"/>
    <property type="match status" value="1"/>
</dbReference>
<dbReference type="AlphaFoldDB" id="C1CXJ6"/>
<dbReference type="GO" id="GO:0030151">
    <property type="term" value="F:molybdenum ion binding"/>
    <property type="evidence" value="ECO:0007669"/>
    <property type="project" value="InterPro"/>
</dbReference>
<dbReference type="eggNOG" id="COG2258">
    <property type="taxonomic scope" value="Bacteria"/>
</dbReference>
<accession>C1CXJ6</accession>
<dbReference type="PaxDb" id="546414-Deide_00060"/>
<dbReference type="KEGG" id="ddr:Deide_00060"/>
<evidence type="ECO:0000259" key="2">
    <source>
        <dbReference type="PROSITE" id="PS51340"/>
    </source>
</evidence>
<evidence type="ECO:0000313" key="3">
    <source>
        <dbReference type="EMBL" id="ACO44802.2"/>
    </source>
</evidence>
<feature type="domain" description="MOSC" evidence="2">
    <location>
        <begin position="23"/>
        <end position="184"/>
    </location>
</feature>
<keyword evidence="4" id="KW-1185">Reference proteome</keyword>
<dbReference type="InterPro" id="IPR011037">
    <property type="entry name" value="Pyrv_Knase-like_insert_dom_sf"/>
</dbReference>
<dbReference type="InterPro" id="IPR005302">
    <property type="entry name" value="MoCF_Sase_C"/>
</dbReference>
<dbReference type="PANTHER" id="PTHR36930:SF1">
    <property type="entry name" value="MOSC DOMAIN-CONTAINING PROTEIN"/>
    <property type="match status" value="1"/>
</dbReference>
<sequence>MKSIHELRSTFPRPGRLEWIGLRPARRAPVISVQEAEAHPLVGLIGDHGKVAPGRLKALTGKAGEAETSAPQPAVPGGPGRRQVTLIQAEHLPVIAALAGLSEAGPELLRRNLVVRGLSLLALKEARFQIGEIVLEGTGECHPCSRMEETLGLGGYNAVRGHGGLTARVIQGGTIRVGDEVRPL</sequence>
<dbReference type="STRING" id="546414.Deide_00060"/>
<proteinExistence type="predicted"/>
<dbReference type="Pfam" id="PF03473">
    <property type="entry name" value="MOSC"/>
    <property type="match status" value="1"/>
</dbReference>
<evidence type="ECO:0000313" key="4">
    <source>
        <dbReference type="Proteomes" id="UP000002208"/>
    </source>
</evidence>
<dbReference type="EMBL" id="CP001114">
    <property type="protein sequence ID" value="ACO44802.2"/>
    <property type="molecule type" value="Genomic_DNA"/>
</dbReference>
<dbReference type="GO" id="GO:0003824">
    <property type="term" value="F:catalytic activity"/>
    <property type="evidence" value="ECO:0007669"/>
    <property type="project" value="InterPro"/>
</dbReference>
<dbReference type="InterPro" id="IPR052716">
    <property type="entry name" value="MOSC_domain"/>
</dbReference>
<dbReference type="PROSITE" id="PS51340">
    <property type="entry name" value="MOSC"/>
    <property type="match status" value="1"/>
</dbReference>
<dbReference type="OrthoDB" id="1550913at2"/>
<dbReference type="Gene3D" id="2.40.33.20">
    <property type="entry name" value="PK beta-barrel domain-like"/>
    <property type="match status" value="1"/>
</dbReference>
<dbReference type="Proteomes" id="UP000002208">
    <property type="component" value="Chromosome"/>
</dbReference>
<dbReference type="SUPFAM" id="SSF50800">
    <property type="entry name" value="PK beta-barrel domain-like"/>
    <property type="match status" value="1"/>
</dbReference>
<dbReference type="GO" id="GO:0030170">
    <property type="term" value="F:pyridoxal phosphate binding"/>
    <property type="evidence" value="ECO:0007669"/>
    <property type="project" value="InterPro"/>
</dbReference>
<gene>
    <name evidence="3" type="ordered locus">Deide_00060</name>
</gene>